<protein>
    <submittedName>
        <fullName evidence="1">Uncharacterized protein</fullName>
    </submittedName>
</protein>
<dbReference type="Proteomes" id="UP001331761">
    <property type="component" value="Unassembled WGS sequence"/>
</dbReference>
<organism evidence="1 2">
    <name type="scientific">Trichostrongylus colubriformis</name>
    <name type="common">Black scour worm</name>
    <dbReference type="NCBI Taxonomy" id="6319"/>
    <lineage>
        <taxon>Eukaryota</taxon>
        <taxon>Metazoa</taxon>
        <taxon>Ecdysozoa</taxon>
        <taxon>Nematoda</taxon>
        <taxon>Chromadorea</taxon>
        <taxon>Rhabditida</taxon>
        <taxon>Rhabditina</taxon>
        <taxon>Rhabditomorpha</taxon>
        <taxon>Strongyloidea</taxon>
        <taxon>Trichostrongylidae</taxon>
        <taxon>Trichostrongylus</taxon>
    </lineage>
</organism>
<dbReference type="EMBL" id="WIXE01024097">
    <property type="protein sequence ID" value="KAK5965908.1"/>
    <property type="molecule type" value="Genomic_DNA"/>
</dbReference>
<reference evidence="1 2" key="1">
    <citation type="submission" date="2019-10" db="EMBL/GenBank/DDBJ databases">
        <title>Assembly and Annotation for the nematode Trichostrongylus colubriformis.</title>
        <authorList>
            <person name="Martin J."/>
        </authorList>
    </citation>
    <scope>NUCLEOTIDE SEQUENCE [LARGE SCALE GENOMIC DNA]</scope>
    <source>
        <strain evidence="1">G859</strain>
        <tissue evidence="1">Whole worm</tissue>
    </source>
</reference>
<name>A0AAN8F6D5_TRICO</name>
<comment type="caution">
    <text evidence="1">The sequence shown here is derived from an EMBL/GenBank/DDBJ whole genome shotgun (WGS) entry which is preliminary data.</text>
</comment>
<evidence type="ECO:0000313" key="2">
    <source>
        <dbReference type="Proteomes" id="UP001331761"/>
    </source>
</evidence>
<keyword evidence="2" id="KW-1185">Reference proteome</keyword>
<proteinExistence type="predicted"/>
<sequence>MPASSMTMTQDNLFILPPKHHAVKTWHPSGRRFGSMEFV</sequence>
<accession>A0AAN8F6D5</accession>
<gene>
    <name evidence="1" type="ORF">GCK32_022063</name>
</gene>
<dbReference type="AlphaFoldDB" id="A0AAN8F6D5"/>
<evidence type="ECO:0000313" key="1">
    <source>
        <dbReference type="EMBL" id="KAK5965908.1"/>
    </source>
</evidence>